<accession>A0A101NEK3</accession>
<dbReference type="EMBL" id="LMWL01000069">
    <property type="protein sequence ID" value="KUM91707.1"/>
    <property type="molecule type" value="Genomic_DNA"/>
</dbReference>
<name>A0A101NEK3_9ACTN</name>
<protein>
    <submittedName>
        <fullName evidence="1">Uncharacterized protein</fullName>
    </submittedName>
</protein>
<dbReference type="RefSeq" id="WP_067007643.1">
    <property type="nucleotide sequence ID" value="NZ_BNDU01000004.1"/>
</dbReference>
<dbReference type="AlphaFoldDB" id="A0A101NEK3"/>
<comment type="caution">
    <text evidence="1">The sequence shown here is derived from an EMBL/GenBank/DDBJ whole genome shotgun (WGS) entry which is preliminary data.</text>
</comment>
<organism evidence="1 2">
    <name type="scientific">Streptomyces cellostaticus</name>
    <dbReference type="NCBI Taxonomy" id="67285"/>
    <lineage>
        <taxon>Bacteria</taxon>
        <taxon>Bacillati</taxon>
        <taxon>Actinomycetota</taxon>
        <taxon>Actinomycetes</taxon>
        <taxon>Kitasatosporales</taxon>
        <taxon>Streptomycetaceae</taxon>
        <taxon>Streptomyces</taxon>
    </lineage>
</organism>
<gene>
    <name evidence="1" type="ORF">AQI88_35385</name>
</gene>
<sequence>MPLCHNRPIIAARVLTAHQSTAPEQLTLFAEEQRPAVKDGPAVGIAVLRTDLEALELAAEQLSCLGRAGSGLPR</sequence>
<evidence type="ECO:0000313" key="2">
    <source>
        <dbReference type="Proteomes" id="UP000054241"/>
    </source>
</evidence>
<proteinExistence type="predicted"/>
<keyword evidence="2" id="KW-1185">Reference proteome</keyword>
<dbReference type="Proteomes" id="UP000054241">
    <property type="component" value="Unassembled WGS sequence"/>
</dbReference>
<evidence type="ECO:0000313" key="1">
    <source>
        <dbReference type="EMBL" id="KUM91707.1"/>
    </source>
</evidence>
<reference evidence="1 2" key="1">
    <citation type="submission" date="2015-10" db="EMBL/GenBank/DDBJ databases">
        <title>Draft genome sequence of Streptomyces cellostaticus DSM 40189, type strain for the species Streptomyces cellostaticus.</title>
        <authorList>
            <person name="Ruckert C."/>
            <person name="Winkler A."/>
            <person name="Kalinowski J."/>
            <person name="Kampfer P."/>
            <person name="Glaeser S."/>
        </authorList>
    </citation>
    <scope>NUCLEOTIDE SEQUENCE [LARGE SCALE GENOMIC DNA]</scope>
    <source>
        <strain evidence="1 2">DSM 40189</strain>
    </source>
</reference>